<evidence type="ECO:0000256" key="1">
    <source>
        <dbReference type="ARBA" id="ARBA00004123"/>
    </source>
</evidence>
<evidence type="ECO:0000256" key="12">
    <source>
        <dbReference type="SAM" id="MobiDB-lite"/>
    </source>
</evidence>
<dbReference type="Gene3D" id="3.30.310.40">
    <property type="match status" value="1"/>
</dbReference>
<dbReference type="InterPro" id="IPR012904">
    <property type="entry name" value="OGG_N"/>
</dbReference>
<dbReference type="GO" id="GO:0006289">
    <property type="term" value="P:nucleotide-excision repair"/>
    <property type="evidence" value="ECO:0007669"/>
    <property type="project" value="InterPro"/>
</dbReference>
<dbReference type="InterPro" id="IPR011257">
    <property type="entry name" value="DNA_glycosylase"/>
</dbReference>
<dbReference type="InterPro" id="IPR003265">
    <property type="entry name" value="HhH-GPD_domain"/>
</dbReference>
<dbReference type="Proteomes" id="UP001303473">
    <property type="component" value="Unassembled WGS sequence"/>
</dbReference>
<dbReference type="SMART" id="SM00478">
    <property type="entry name" value="ENDO3c"/>
    <property type="match status" value="1"/>
</dbReference>
<dbReference type="Pfam" id="PF00730">
    <property type="entry name" value="HhH-GPD"/>
    <property type="match status" value="1"/>
</dbReference>
<dbReference type="GO" id="GO:0006285">
    <property type="term" value="P:base-excision repair, AP site formation"/>
    <property type="evidence" value="ECO:0007669"/>
    <property type="project" value="TreeGrafter"/>
</dbReference>
<dbReference type="AlphaFoldDB" id="A0AAN6N4R0"/>
<keyword evidence="4" id="KW-0227">DNA damage</keyword>
<keyword evidence="9" id="KW-0511">Multifunctional enzyme</keyword>
<dbReference type="GO" id="GO:0003684">
    <property type="term" value="F:damaged DNA binding"/>
    <property type="evidence" value="ECO:0007669"/>
    <property type="project" value="InterPro"/>
</dbReference>
<comment type="subcellular location">
    <subcellularLocation>
        <location evidence="1">Nucleus</location>
    </subcellularLocation>
</comment>
<evidence type="ECO:0000256" key="8">
    <source>
        <dbReference type="ARBA" id="ARBA00023242"/>
    </source>
</evidence>
<evidence type="ECO:0000256" key="6">
    <source>
        <dbReference type="ARBA" id="ARBA00023204"/>
    </source>
</evidence>
<evidence type="ECO:0000256" key="4">
    <source>
        <dbReference type="ARBA" id="ARBA00022763"/>
    </source>
</evidence>
<feature type="compositionally biased region" description="Low complexity" evidence="12">
    <location>
        <begin position="72"/>
        <end position="92"/>
    </location>
</feature>
<evidence type="ECO:0000256" key="9">
    <source>
        <dbReference type="ARBA" id="ARBA00023268"/>
    </source>
</evidence>
<comment type="similarity">
    <text evidence="2">Belongs to the type-1 OGG1 family.</text>
</comment>
<dbReference type="GO" id="GO:0034039">
    <property type="term" value="F:8-oxo-7,8-dihydroguanine DNA N-glycosylase activity"/>
    <property type="evidence" value="ECO:0007669"/>
    <property type="project" value="TreeGrafter"/>
</dbReference>
<feature type="region of interest" description="Disordered" evidence="12">
    <location>
        <begin position="399"/>
        <end position="444"/>
    </location>
</feature>
<comment type="catalytic activity">
    <reaction evidence="11">
        <text>2'-deoxyribonucleotide-(2'-deoxyribose 5'-phosphate)-2'-deoxyribonucleotide-DNA = a 3'-end 2'-deoxyribonucleotide-(2,3-dehydro-2,3-deoxyribose 5'-phosphate)-DNA + a 5'-end 5'-phospho-2'-deoxyribonucleoside-DNA + H(+)</text>
        <dbReference type="Rhea" id="RHEA:66592"/>
        <dbReference type="Rhea" id="RHEA-COMP:13180"/>
        <dbReference type="Rhea" id="RHEA-COMP:16897"/>
        <dbReference type="Rhea" id="RHEA-COMP:17067"/>
        <dbReference type="ChEBI" id="CHEBI:15378"/>
        <dbReference type="ChEBI" id="CHEBI:136412"/>
        <dbReference type="ChEBI" id="CHEBI:157695"/>
        <dbReference type="ChEBI" id="CHEBI:167181"/>
        <dbReference type="EC" id="4.2.99.18"/>
    </reaction>
</comment>
<gene>
    <name evidence="14" type="ORF">QBC46DRAFT_355291</name>
</gene>
<keyword evidence="5" id="KW-0378">Hydrolase</keyword>
<dbReference type="EC" id="4.2.99.18" evidence="3"/>
<feature type="region of interest" description="Disordered" evidence="12">
    <location>
        <begin position="72"/>
        <end position="93"/>
    </location>
</feature>
<dbReference type="Gene3D" id="1.10.340.30">
    <property type="entry name" value="Hypothetical protein, domain 2"/>
    <property type="match status" value="1"/>
</dbReference>
<dbReference type="InterPro" id="IPR052054">
    <property type="entry name" value="Oxidative_DNA_repair_enzyme"/>
</dbReference>
<reference evidence="15" key="1">
    <citation type="journal article" date="2023" name="Mol. Phylogenet. Evol.">
        <title>Genome-scale phylogeny and comparative genomics of the fungal order Sordariales.</title>
        <authorList>
            <person name="Hensen N."/>
            <person name="Bonometti L."/>
            <person name="Westerberg I."/>
            <person name="Brannstrom I.O."/>
            <person name="Guillou S."/>
            <person name="Cros-Aarteil S."/>
            <person name="Calhoun S."/>
            <person name="Haridas S."/>
            <person name="Kuo A."/>
            <person name="Mondo S."/>
            <person name="Pangilinan J."/>
            <person name="Riley R."/>
            <person name="LaButti K."/>
            <person name="Andreopoulos B."/>
            <person name="Lipzen A."/>
            <person name="Chen C."/>
            <person name="Yan M."/>
            <person name="Daum C."/>
            <person name="Ng V."/>
            <person name="Clum A."/>
            <person name="Steindorff A."/>
            <person name="Ohm R.A."/>
            <person name="Martin F."/>
            <person name="Silar P."/>
            <person name="Natvig D.O."/>
            <person name="Lalanne C."/>
            <person name="Gautier V."/>
            <person name="Ament-Velasquez S.L."/>
            <person name="Kruys A."/>
            <person name="Hutchinson M.I."/>
            <person name="Powell A.J."/>
            <person name="Barry K."/>
            <person name="Miller A.N."/>
            <person name="Grigoriev I.V."/>
            <person name="Debuchy R."/>
            <person name="Gladieux P."/>
            <person name="Hiltunen Thoren M."/>
            <person name="Johannesson H."/>
        </authorList>
    </citation>
    <scope>NUCLEOTIDE SEQUENCE [LARGE SCALE GENOMIC DNA]</scope>
    <source>
        <strain evidence="15">CBS 340.73</strain>
    </source>
</reference>
<dbReference type="PANTHER" id="PTHR10242">
    <property type="entry name" value="8-OXOGUANINE DNA GLYCOSYLASE"/>
    <property type="match status" value="1"/>
</dbReference>
<evidence type="ECO:0000256" key="7">
    <source>
        <dbReference type="ARBA" id="ARBA00023239"/>
    </source>
</evidence>
<evidence type="ECO:0000313" key="15">
    <source>
        <dbReference type="Proteomes" id="UP001303473"/>
    </source>
</evidence>
<dbReference type="FunFam" id="1.10.1670.10:FF:000005">
    <property type="entry name" value="N-glycosylase/DNA lyase OGG1"/>
    <property type="match status" value="1"/>
</dbReference>
<protein>
    <recommendedName>
        <fullName evidence="3">DNA-(apurinic or apyrimidinic site) lyase</fullName>
        <ecNumber evidence="3">4.2.99.18</ecNumber>
    </recommendedName>
</protein>
<feature type="compositionally biased region" description="Basic and acidic residues" evidence="12">
    <location>
        <begin position="411"/>
        <end position="431"/>
    </location>
</feature>
<proteinExistence type="inferred from homology"/>
<evidence type="ECO:0000256" key="11">
    <source>
        <dbReference type="ARBA" id="ARBA00044632"/>
    </source>
</evidence>
<dbReference type="Pfam" id="PF07934">
    <property type="entry name" value="OGG_N"/>
    <property type="match status" value="1"/>
</dbReference>
<dbReference type="Gene3D" id="1.10.1670.10">
    <property type="entry name" value="Helix-hairpin-Helix base-excision DNA repair enzymes (C-terminal)"/>
    <property type="match status" value="1"/>
</dbReference>
<dbReference type="SUPFAM" id="SSF55945">
    <property type="entry name" value="TATA-box binding protein-like"/>
    <property type="match status" value="1"/>
</dbReference>
<keyword evidence="8" id="KW-0539">Nucleus</keyword>
<dbReference type="CDD" id="cd00056">
    <property type="entry name" value="ENDO3c"/>
    <property type="match status" value="1"/>
</dbReference>
<dbReference type="InterPro" id="IPR023170">
    <property type="entry name" value="HhH_base_excis_C"/>
</dbReference>
<keyword evidence="10" id="KW-0326">Glycosidase</keyword>
<dbReference type="GO" id="GO:0140078">
    <property type="term" value="F:class I DNA-(apurinic or apyrimidinic site) endonuclease activity"/>
    <property type="evidence" value="ECO:0007669"/>
    <property type="project" value="UniProtKB-EC"/>
</dbReference>
<dbReference type="EMBL" id="MU853816">
    <property type="protein sequence ID" value="KAK3939151.1"/>
    <property type="molecule type" value="Genomic_DNA"/>
</dbReference>
<sequence>MGAAQKVSEWRKLPLSLTELCIDTTLRCGQSFRWRKIDDEWHCALQGRLVSLKQDSTHLHYRVTWPKTPITTSTLTPPPSILNSPSPSVSNVDPPGDDAAELLHNYFALSHSLSTLYQQWSESDANFASKAPSFTGIRILNQDAWEALVSFICSSNNNISRISQMVHKLCTHYGPYIATVGSEVFHDFPGPEALAGKSVETHLRELGFGYRAKYIAETARIVSTGRPADWLRGLRNPTSPSLTPLQHNPDTIKMETKTVGEGPTYKGAHEALLELSGVGPKVADCVCLMGLGWGEAVPVDTHVWQIAQRDYKFGGKTKTKTFTKAMYDSVGDHFRKIWGPQAGWAQSVLFTANLKSFSEQAVLRGPTKTTQNVKTVKVEVREETEAETQEKTVLEEYGTQTTRNTRKRKTEKVEVKEETETGEKSVLEESGTRTTTKTRKRKISTKTELPVKVEEVGKGTVAEVTVRVTRLSKRRKTQS</sequence>
<keyword evidence="6" id="KW-0234">DNA repair</keyword>
<evidence type="ECO:0000256" key="2">
    <source>
        <dbReference type="ARBA" id="ARBA00010679"/>
    </source>
</evidence>
<keyword evidence="15" id="KW-1185">Reference proteome</keyword>
<evidence type="ECO:0000256" key="10">
    <source>
        <dbReference type="ARBA" id="ARBA00023295"/>
    </source>
</evidence>
<dbReference type="SUPFAM" id="SSF48150">
    <property type="entry name" value="DNA-glycosylase"/>
    <property type="match status" value="1"/>
</dbReference>
<dbReference type="GO" id="GO:0005634">
    <property type="term" value="C:nucleus"/>
    <property type="evidence" value="ECO:0007669"/>
    <property type="project" value="UniProtKB-SubCell"/>
</dbReference>
<evidence type="ECO:0000256" key="5">
    <source>
        <dbReference type="ARBA" id="ARBA00022801"/>
    </source>
</evidence>
<evidence type="ECO:0000313" key="14">
    <source>
        <dbReference type="EMBL" id="KAK3939151.1"/>
    </source>
</evidence>
<evidence type="ECO:0000256" key="3">
    <source>
        <dbReference type="ARBA" id="ARBA00012720"/>
    </source>
</evidence>
<feature type="domain" description="HhH-GPD" evidence="13">
    <location>
        <begin position="153"/>
        <end position="347"/>
    </location>
</feature>
<organism evidence="14 15">
    <name type="scientific">Diplogelasinospora grovesii</name>
    <dbReference type="NCBI Taxonomy" id="303347"/>
    <lineage>
        <taxon>Eukaryota</taxon>
        <taxon>Fungi</taxon>
        <taxon>Dikarya</taxon>
        <taxon>Ascomycota</taxon>
        <taxon>Pezizomycotina</taxon>
        <taxon>Sordariomycetes</taxon>
        <taxon>Sordariomycetidae</taxon>
        <taxon>Sordariales</taxon>
        <taxon>Diplogelasinosporaceae</taxon>
        <taxon>Diplogelasinospora</taxon>
    </lineage>
</organism>
<accession>A0AAN6N4R0</accession>
<evidence type="ECO:0000259" key="13">
    <source>
        <dbReference type="SMART" id="SM00478"/>
    </source>
</evidence>
<comment type="caution">
    <text evidence="14">The sequence shown here is derived from an EMBL/GenBank/DDBJ whole genome shotgun (WGS) entry which is preliminary data.</text>
</comment>
<dbReference type="PANTHER" id="PTHR10242:SF2">
    <property type="entry name" value="N-GLYCOSYLASE_DNA LYASE"/>
    <property type="match status" value="1"/>
</dbReference>
<keyword evidence="7 14" id="KW-0456">Lyase</keyword>
<name>A0AAN6N4R0_9PEZI</name>